<dbReference type="AlphaFoldDB" id="A0A238K725"/>
<dbReference type="EMBL" id="FXYF01000004">
    <property type="protein sequence ID" value="SMX38615.1"/>
    <property type="molecule type" value="Genomic_DNA"/>
</dbReference>
<proteinExistence type="predicted"/>
<evidence type="ECO:0000313" key="1">
    <source>
        <dbReference type="EMBL" id="SMX38615.1"/>
    </source>
</evidence>
<protein>
    <submittedName>
        <fullName evidence="1">Uncharacterized protein</fullName>
    </submittedName>
</protein>
<sequence>MSDRSETVFTALVRQIGGDTVEICAAPTPTFLVNGLPFEDGAQPEGDLLMLPGGGHVTPEGTDTPGFAWPESSFALSVTVHAGSHQPPGIRIDASLTYEGPARFMADWMLDGAVSGFSVPLGADPTCNCAE</sequence>
<gene>
    <name evidence="1" type="ORF">MAA8898_01632</name>
</gene>
<dbReference type="Proteomes" id="UP000207598">
    <property type="component" value="Unassembled WGS sequence"/>
</dbReference>
<organism evidence="1 2">
    <name type="scientific">Maliponia aquimaris</name>
    <dbReference type="NCBI Taxonomy" id="1673631"/>
    <lineage>
        <taxon>Bacteria</taxon>
        <taxon>Pseudomonadati</taxon>
        <taxon>Pseudomonadota</taxon>
        <taxon>Alphaproteobacteria</taxon>
        <taxon>Rhodobacterales</taxon>
        <taxon>Paracoccaceae</taxon>
        <taxon>Maliponia</taxon>
    </lineage>
</organism>
<accession>A0A238K725</accession>
<evidence type="ECO:0000313" key="2">
    <source>
        <dbReference type="Proteomes" id="UP000207598"/>
    </source>
</evidence>
<name>A0A238K725_9RHOB</name>
<reference evidence="1 2" key="1">
    <citation type="submission" date="2017-05" db="EMBL/GenBank/DDBJ databases">
        <authorList>
            <person name="Song R."/>
            <person name="Chenine A.L."/>
            <person name="Ruprecht R.M."/>
        </authorList>
    </citation>
    <scope>NUCLEOTIDE SEQUENCE [LARGE SCALE GENOMIC DNA]</scope>
    <source>
        <strain evidence="1 2">CECT 8898</strain>
    </source>
</reference>
<keyword evidence="2" id="KW-1185">Reference proteome</keyword>
<dbReference type="RefSeq" id="WP_094020484.1">
    <property type="nucleotide sequence ID" value="NZ_FXYF01000004.1"/>
</dbReference>